<comment type="caution">
    <text evidence="4">The sequence shown here is derived from an EMBL/GenBank/DDBJ whole genome shotgun (WGS) entry which is preliminary data.</text>
</comment>
<dbReference type="PANTHER" id="PTHR24104:SF25">
    <property type="entry name" value="PROTEIN LIN-41"/>
    <property type="match status" value="1"/>
</dbReference>
<feature type="transmembrane region" description="Helical" evidence="2">
    <location>
        <begin position="494"/>
        <end position="514"/>
    </location>
</feature>
<dbReference type="GO" id="GO:0008270">
    <property type="term" value="F:zinc ion binding"/>
    <property type="evidence" value="ECO:0007669"/>
    <property type="project" value="UniProtKB-KW"/>
</dbReference>
<protein>
    <recommendedName>
        <fullName evidence="6">Tetratricopeptide repeat protein</fullName>
    </recommendedName>
</protein>
<accession>A0A9D1GUR1</accession>
<dbReference type="Gene3D" id="2.120.10.30">
    <property type="entry name" value="TolB, C-terminal domain"/>
    <property type="match status" value="2"/>
</dbReference>
<keyword evidence="2" id="KW-1133">Transmembrane helix</keyword>
<evidence type="ECO:0000256" key="1">
    <source>
        <dbReference type="PROSITE-ProRule" id="PRU00339"/>
    </source>
</evidence>
<sequence length="554" mass="61909">MTSKNTKKLLCVLLTVILTCSLMAQAIFAEDPYESYSYDAWGSAVPSQNGYIVKDTITGADMGLEQLSDPESPLFISETEPAVLNDAKDFYLSPNNEFFIVDTGNNRIIRTDINFNLIACYKTFTGSNLTEEVTLEDGTTEERVVTDLKSPYGIFVDEDDIMYIADRDNQRVIKVGFDCEIITEYTRPDTELYNSVSFYCTKVLVDAAKNVYVICPAVNKGAVMFSPSGSFIGFYGANRVQVTAEVIRNKIWRKFATESQAASLAGTTPVEYANFDIDDEGFIYTVTEVANVSTDALKKLNPAGTNILELTTNAADIEFGDQEAVTYSGTTYVTRLTDVSIGDNGLINILDYTSGRVFQYDRECNLLFIFGCDQEAQNGGFDNPNAIECLGNLIYILDGRNDDITIFEETLFGSYVHEAAELFNRGLYEDSVDLWEEVLKRDGNYNMAYIALGRAYLNEDRYDEAVEYFKLAFQDDDYDRAFESRRKEMLRNNFTLIVIIVAALLIVWIVLGIFKKKGKIPKKLIATGVGWVVDKAKPAVTGLVAKIKEGGKKK</sequence>
<reference evidence="4" key="1">
    <citation type="submission" date="2020-10" db="EMBL/GenBank/DDBJ databases">
        <authorList>
            <person name="Gilroy R."/>
        </authorList>
    </citation>
    <scope>NUCLEOTIDE SEQUENCE</scope>
    <source>
        <strain evidence="4">CHK33-4379</strain>
    </source>
</reference>
<keyword evidence="2" id="KW-0472">Membrane</keyword>
<feature type="signal peptide" evidence="3">
    <location>
        <begin position="1"/>
        <end position="29"/>
    </location>
</feature>
<keyword evidence="2" id="KW-0812">Transmembrane</keyword>
<evidence type="ECO:0000256" key="3">
    <source>
        <dbReference type="SAM" id="SignalP"/>
    </source>
</evidence>
<dbReference type="Gene3D" id="1.25.40.10">
    <property type="entry name" value="Tetratricopeptide repeat domain"/>
    <property type="match status" value="1"/>
</dbReference>
<evidence type="ECO:0000313" key="5">
    <source>
        <dbReference type="Proteomes" id="UP000824136"/>
    </source>
</evidence>
<dbReference type="PROSITE" id="PS50005">
    <property type="entry name" value="TPR"/>
    <property type="match status" value="1"/>
</dbReference>
<evidence type="ECO:0000256" key="2">
    <source>
        <dbReference type="SAM" id="Phobius"/>
    </source>
</evidence>
<dbReference type="PANTHER" id="PTHR24104">
    <property type="entry name" value="E3 UBIQUITIN-PROTEIN LIGASE NHLRC1-RELATED"/>
    <property type="match status" value="1"/>
</dbReference>
<dbReference type="SUPFAM" id="SSF63829">
    <property type="entry name" value="Calcium-dependent phosphotriesterase"/>
    <property type="match status" value="1"/>
</dbReference>
<dbReference type="SUPFAM" id="SSF48452">
    <property type="entry name" value="TPR-like"/>
    <property type="match status" value="1"/>
</dbReference>
<feature type="chain" id="PRO_5039689070" description="Tetratricopeptide repeat protein" evidence="3">
    <location>
        <begin position="30"/>
        <end position="554"/>
    </location>
</feature>
<dbReference type="InterPro" id="IPR019734">
    <property type="entry name" value="TPR_rpt"/>
</dbReference>
<proteinExistence type="predicted"/>
<evidence type="ECO:0008006" key="6">
    <source>
        <dbReference type="Google" id="ProtNLM"/>
    </source>
</evidence>
<name>A0A9D1GUR1_9FIRM</name>
<evidence type="ECO:0000313" key="4">
    <source>
        <dbReference type="EMBL" id="HIT58825.1"/>
    </source>
</evidence>
<organism evidence="4 5">
    <name type="scientific">Candidatus Faeciplasma pullistercoris</name>
    <dbReference type="NCBI Taxonomy" id="2840800"/>
    <lineage>
        <taxon>Bacteria</taxon>
        <taxon>Bacillati</taxon>
        <taxon>Bacillota</taxon>
        <taxon>Clostridia</taxon>
        <taxon>Eubacteriales</taxon>
        <taxon>Oscillospiraceae</taxon>
        <taxon>Oscillospiraceae incertae sedis</taxon>
        <taxon>Candidatus Faeciplasma</taxon>
    </lineage>
</organism>
<dbReference type="AlphaFoldDB" id="A0A9D1GUR1"/>
<reference evidence="4" key="2">
    <citation type="journal article" date="2021" name="PeerJ">
        <title>Extensive microbial diversity within the chicken gut microbiome revealed by metagenomics and culture.</title>
        <authorList>
            <person name="Gilroy R."/>
            <person name="Ravi A."/>
            <person name="Getino M."/>
            <person name="Pursley I."/>
            <person name="Horton D.L."/>
            <person name="Alikhan N.F."/>
            <person name="Baker D."/>
            <person name="Gharbi K."/>
            <person name="Hall N."/>
            <person name="Watson M."/>
            <person name="Adriaenssens E.M."/>
            <person name="Foster-Nyarko E."/>
            <person name="Jarju S."/>
            <person name="Secka A."/>
            <person name="Antonio M."/>
            <person name="Oren A."/>
            <person name="Chaudhuri R.R."/>
            <person name="La Ragione R."/>
            <person name="Hildebrand F."/>
            <person name="Pallen M.J."/>
        </authorList>
    </citation>
    <scope>NUCLEOTIDE SEQUENCE</scope>
    <source>
        <strain evidence="4">CHK33-4379</strain>
    </source>
</reference>
<dbReference type="Proteomes" id="UP000824136">
    <property type="component" value="Unassembled WGS sequence"/>
</dbReference>
<keyword evidence="1" id="KW-0802">TPR repeat</keyword>
<keyword evidence="3" id="KW-0732">Signal</keyword>
<dbReference type="InterPro" id="IPR050952">
    <property type="entry name" value="TRIM-NHL_E3_ligases"/>
</dbReference>
<gene>
    <name evidence="4" type="ORF">IAC39_03820</name>
</gene>
<dbReference type="SUPFAM" id="SSF101898">
    <property type="entry name" value="NHL repeat"/>
    <property type="match status" value="1"/>
</dbReference>
<feature type="repeat" description="TPR" evidence="1">
    <location>
        <begin position="446"/>
        <end position="479"/>
    </location>
</feature>
<dbReference type="EMBL" id="DVLL01000015">
    <property type="protein sequence ID" value="HIT58825.1"/>
    <property type="molecule type" value="Genomic_DNA"/>
</dbReference>
<dbReference type="InterPro" id="IPR011042">
    <property type="entry name" value="6-blade_b-propeller_TolB-like"/>
</dbReference>
<dbReference type="InterPro" id="IPR011990">
    <property type="entry name" value="TPR-like_helical_dom_sf"/>
</dbReference>